<gene>
    <name evidence="1" type="ORF">SKP52_20770</name>
</gene>
<proteinExistence type="predicted"/>
<dbReference type="RefSeq" id="WP_039578189.1">
    <property type="nucleotide sequence ID" value="NZ_CP009122.1"/>
</dbReference>
<dbReference type="STRING" id="1515612.SKP52_20770"/>
<accession>A0A0A7PP51</accession>
<dbReference type="Proteomes" id="UP000030907">
    <property type="component" value="Chromosome"/>
</dbReference>
<dbReference type="HOGENOM" id="CLU_130421_0_0_5"/>
<organism evidence="1 2">
    <name type="scientific">Sphingopyxis fribergensis</name>
    <dbReference type="NCBI Taxonomy" id="1515612"/>
    <lineage>
        <taxon>Bacteria</taxon>
        <taxon>Pseudomonadati</taxon>
        <taxon>Pseudomonadota</taxon>
        <taxon>Alphaproteobacteria</taxon>
        <taxon>Sphingomonadales</taxon>
        <taxon>Sphingomonadaceae</taxon>
        <taxon>Sphingopyxis</taxon>
    </lineage>
</organism>
<dbReference type="EMBL" id="CP009122">
    <property type="protein sequence ID" value="AJA11018.1"/>
    <property type="molecule type" value="Genomic_DNA"/>
</dbReference>
<evidence type="ECO:0008006" key="3">
    <source>
        <dbReference type="Google" id="ProtNLM"/>
    </source>
</evidence>
<name>A0A0A7PP51_9SPHN</name>
<sequence length="133" mass="14913">MPALHMTRVAVGCADYPALQARIANYAQGGEIRFTTRFKPKRADELIGGKLHFIVKHTLVARVEILRFDDRSDGRIDIVCVAALERIHPQPKRAHQGWRYLADADAPKGVDEGEGLADLPPELYRELAELMLI</sequence>
<dbReference type="OrthoDB" id="9798292at2"/>
<reference evidence="1 2" key="1">
    <citation type="journal article" date="2015" name="Int. J. Syst. Evol. Microbiol.">
        <title>Description of Sphingopyxis fribergensis sp. nov. - a soil bacterium with the ability to degrade styrene and phenylacetic acid.</title>
        <authorList>
            <person name="Oelschlagel M."/>
            <person name="Ruckert C."/>
            <person name="Kalinowski J."/>
            <person name="Schmidt G."/>
            <person name="Schlomann M."/>
            <person name="Tischler D."/>
        </authorList>
    </citation>
    <scope>NUCLEOTIDE SEQUENCE [LARGE SCALE GENOMIC DNA]</scope>
    <source>
        <strain evidence="1 2">Kp5.2</strain>
    </source>
</reference>
<dbReference type="Pfam" id="PF07370">
    <property type="entry name" value="DUF1489"/>
    <property type="match status" value="1"/>
</dbReference>
<dbReference type="AlphaFoldDB" id="A0A0A7PP51"/>
<protein>
    <recommendedName>
        <fullName evidence="3">DUF1489 domain-containing protein</fullName>
    </recommendedName>
</protein>
<dbReference type="KEGG" id="sphk:SKP52_20770"/>
<dbReference type="PIRSF" id="PIRSF032025">
    <property type="entry name" value="UCP032025"/>
    <property type="match status" value="1"/>
</dbReference>
<evidence type="ECO:0000313" key="2">
    <source>
        <dbReference type="Proteomes" id="UP000030907"/>
    </source>
</evidence>
<evidence type="ECO:0000313" key="1">
    <source>
        <dbReference type="EMBL" id="AJA11018.1"/>
    </source>
</evidence>
<keyword evidence="2" id="KW-1185">Reference proteome</keyword>
<dbReference type="InterPro" id="IPR008320">
    <property type="entry name" value="UCP032025"/>
</dbReference>